<reference evidence="1 2" key="1">
    <citation type="submission" date="2016-10" db="EMBL/GenBank/DDBJ databases">
        <authorList>
            <person name="de Groot N.N."/>
        </authorList>
    </citation>
    <scope>NUCLEOTIDE SEQUENCE [LARGE SCALE GENOMIC DNA]</scope>
    <source>
        <strain evidence="1 2">DSM 21650</strain>
    </source>
</reference>
<proteinExistence type="predicted"/>
<dbReference type="Pfam" id="PF20074">
    <property type="entry name" value="DUF6470"/>
    <property type="match status" value="1"/>
</dbReference>
<name>A0A1H3S4A4_9FIRM</name>
<dbReference type="RefSeq" id="WP_091732391.1">
    <property type="nucleotide sequence ID" value="NZ_FNQE01000036.1"/>
</dbReference>
<dbReference type="OrthoDB" id="2112831at2"/>
<keyword evidence="2" id="KW-1185">Reference proteome</keyword>
<dbReference type="EMBL" id="FNQE01000036">
    <property type="protein sequence ID" value="SDZ32913.1"/>
    <property type="molecule type" value="Genomic_DNA"/>
</dbReference>
<accession>A0A1H3S4A4</accession>
<dbReference type="STRING" id="415015.SAMN05660462_02712"/>
<gene>
    <name evidence="1" type="ORF">SAMN05660462_02712</name>
</gene>
<evidence type="ECO:0008006" key="3">
    <source>
        <dbReference type="Google" id="ProtNLM"/>
    </source>
</evidence>
<organism evidence="1 2">
    <name type="scientific">Proteiniborus ethanoligenes</name>
    <dbReference type="NCBI Taxonomy" id="415015"/>
    <lineage>
        <taxon>Bacteria</taxon>
        <taxon>Bacillati</taxon>
        <taxon>Bacillota</taxon>
        <taxon>Clostridia</taxon>
        <taxon>Eubacteriales</taxon>
        <taxon>Proteiniborus</taxon>
    </lineage>
</organism>
<sequence length="183" mass="20870">MPLSITTMKGQIGIQTTKASLNIEQPKGEQSIRQIKPQMIIDRELPRVLIDSSQPLSEMGRKPWSEVAAEYAQLGRQQAIETIGRIVSDGNRMAMIQNKMPEAIPEIALTNSTPKQHEFNFALIPTSRPKIEVTGHLDIQWQLGGVEYNYTPRRPVADYQPYKVNIYMEQYPKTEIRYIDTKG</sequence>
<evidence type="ECO:0000313" key="2">
    <source>
        <dbReference type="Proteomes" id="UP000198625"/>
    </source>
</evidence>
<evidence type="ECO:0000313" key="1">
    <source>
        <dbReference type="EMBL" id="SDZ32913.1"/>
    </source>
</evidence>
<dbReference type="InterPro" id="IPR045527">
    <property type="entry name" value="DUF6470"/>
</dbReference>
<dbReference type="Proteomes" id="UP000198625">
    <property type="component" value="Unassembled WGS sequence"/>
</dbReference>
<dbReference type="AlphaFoldDB" id="A0A1H3S4A4"/>
<protein>
    <recommendedName>
        <fullName evidence="3">YviE</fullName>
    </recommendedName>
</protein>